<evidence type="ECO:0000313" key="2">
    <source>
        <dbReference type="EMBL" id="KGN84990.1"/>
    </source>
</evidence>
<proteinExistence type="predicted"/>
<comment type="caution">
    <text evidence="2">The sequence shown here is derived from an EMBL/GenBank/DDBJ whole genome shotgun (WGS) entry which is preliminary data.</text>
</comment>
<dbReference type="Pfam" id="PF00535">
    <property type="entry name" value="Glycos_transf_2"/>
    <property type="match status" value="1"/>
</dbReference>
<accession>A0A099WW85</accession>
<dbReference type="CDD" id="cd06433">
    <property type="entry name" value="GT_2_WfgS_like"/>
    <property type="match status" value="1"/>
</dbReference>
<organism evidence="2 3">
    <name type="scientific">Porphyromonas gulae</name>
    <dbReference type="NCBI Taxonomy" id="111105"/>
    <lineage>
        <taxon>Bacteria</taxon>
        <taxon>Pseudomonadati</taxon>
        <taxon>Bacteroidota</taxon>
        <taxon>Bacteroidia</taxon>
        <taxon>Bacteroidales</taxon>
        <taxon>Porphyromonadaceae</taxon>
        <taxon>Porphyromonas</taxon>
    </lineage>
</organism>
<dbReference type="RefSeq" id="WP_018964836.1">
    <property type="nucleotide sequence ID" value="NZ_CALUCC010000271.1"/>
</dbReference>
<evidence type="ECO:0000313" key="3">
    <source>
        <dbReference type="Proteomes" id="UP000030146"/>
    </source>
</evidence>
<name>A0A099WW85_9PORP</name>
<dbReference type="GeneID" id="57239261"/>
<dbReference type="Proteomes" id="UP000030146">
    <property type="component" value="Unassembled WGS sequence"/>
</dbReference>
<dbReference type="InterPro" id="IPR029044">
    <property type="entry name" value="Nucleotide-diphossugar_trans"/>
</dbReference>
<keyword evidence="3" id="KW-1185">Reference proteome</keyword>
<dbReference type="InterPro" id="IPR001173">
    <property type="entry name" value="Glyco_trans_2-like"/>
</dbReference>
<sequence length="248" mass="28266">MEENKLVFSIITVCYCARDVIAKTAQSVLSQTYPNIEYIVVDGASPDNTAEVVRSLSSDIKLISESDKGLYDAMNKGLRMATGDYVWFLNAGDLLPSNELVETIANGIKGSSMGLPDVLYGDTMLIDADGKEKGLRRLRPPFELQWRSFADGMLVCHQAFIAKRLIAPPYNLKYRFSADFDWCIRILQAARNVVNTEMILVHSLDDRRGVTYKNHKASLKERFLIMMHYYGSKKSIMKHLSFFFRRKR</sequence>
<dbReference type="SUPFAM" id="SSF53448">
    <property type="entry name" value="Nucleotide-diphospho-sugar transferases"/>
    <property type="match status" value="1"/>
</dbReference>
<dbReference type="EMBL" id="JRAK01000136">
    <property type="protein sequence ID" value="KGN84990.1"/>
    <property type="molecule type" value="Genomic_DNA"/>
</dbReference>
<dbReference type="AlphaFoldDB" id="A0A099WW85"/>
<reference evidence="2 3" key="1">
    <citation type="submission" date="2014-08" db="EMBL/GenBank/DDBJ databases">
        <title>Porphyromonas gulae strain:COT-052_OH3439 Genome sequencing.</title>
        <authorList>
            <person name="Wallis C."/>
            <person name="Deusch O."/>
            <person name="O'Flynn C."/>
            <person name="Davis I."/>
            <person name="Jospin G."/>
            <person name="Darling A.E."/>
            <person name="Coil D.A."/>
            <person name="Alexiev A."/>
            <person name="Horsfall A."/>
            <person name="Kirkwood N."/>
            <person name="Harris S."/>
            <person name="Eisen J.A."/>
        </authorList>
    </citation>
    <scope>NUCLEOTIDE SEQUENCE [LARGE SCALE GENOMIC DNA]</scope>
    <source>
        <strain evidence="3">COT-052 OH3439</strain>
    </source>
</reference>
<feature type="domain" description="Glycosyltransferase 2-like" evidence="1">
    <location>
        <begin position="9"/>
        <end position="160"/>
    </location>
</feature>
<evidence type="ECO:0000259" key="1">
    <source>
        <dbReference type="Pfam" id="PF00535"/>
    </source>
</evidence>
<dbReference type="Gene3D" id="3.90.550.10">
    <property type="entry name" value="Spore Coat Polysaccharide Biosynthesis Protein SpsA, Chain A"/>
    <property type="match status" value="1"/>
</dbReference>
<gene>
    <name evidence="2" type="ORF">HR15_10180</name>
</gene>
<dbReference type="GO" id="GO:0016758">
    <property type="term" value="F:hexosyltransferase activity"/>
    <property type="evidence" value="ECO:0007669"/>
    <property type="project" value="UniProtKB-ARBA"/>
</dbReference>
<dbReference type="PANTHER" id="PTHR22916">
    <property type="entry name" value="GLYCOSYLTRANSFERASE"/>
    <property type="match status" value="1"/>
</dbReference>
<keyword evidence="2" id="KW-0808">Transferase</keyword>
<protein>
    <submittedName>
        <fullName evidence="2">Glycosyl transferase family 2</fullName>
    </submittedName>
</protein>
<dbReference type="PANTHER" id="PTHR22916:SF67">
    <property type="entry name" value="COLANIC ACID BIOSYNTHESIS GLYCOSYL TRANSFERASE WCAE-RELATED"/>
    <property type="match status" value="1"/>
</dbReference>